<dbReference type="InterPro" id="IPR020843">
    <property type="entry name" value="ER"/>
</dbReference>
<dbReference type="InterPro" id="IPR013149">
    <property type="entry name" value="ADH-like_C"/>
</dbReference>
<sequence length="302" mass="31333">MVREVPVPTPGRGEVLIRVHAFGLSRVGLLGEPGRDSESPRVPGVEAVGVVVACPDRELWVGAQVAVLLDDNQGGAYAEYLCVPAAQAISFVSGLSWAVLATVPGMLLTAYGSLTVGLDARDGQTLLIRGGWSAEGLATAVLACRQGMTVLATTRNPADTAALRAAGVRHVLADGDSVAGAVRDIVPGGVHAALELSGAATLRDTLHATRIHGVVCCAGMLPDQARLPGFTPVDDLPRGVRLTGYRARSTDLPPVVLQEFLDAIASGAITAQPDRVFLLDEIAEAREYLQSGRAASRAVVIV</sequence>
<comment type="caution">
    <text evidence="4">The sequence shown here is derived from an EMBL/GenBank/DDBJ whole genome shotgun (WGS) entry which is preliminary data.</text>
</comment>
<organism evidence="4 5">
    <name type="scientific">Nocardia acididurans</name>
    <dbReference type="NCBI Taxonomy" id="2802282"/>
    <lineage>
        <taxon>Bacteria</taxon>
        <taxon>Bacillati</taxon>
        <taxon>Actinomycetota</taxon>
        <taxon>Actinomycetes</taxon>
        <taxon>Mycobacteriales</taxon>
        <taxon>Nocardiaceae</taxon>
        <taxon>Nocardia</taxon>
    </lineage>
</organism>
<keyword evidence="2" id="KW-0560">Oxidoreductase</keyword>
<dbReference type="PANTHER" id="PTHR48106">
    <property type="entry name" value="QUINONE OXIDOREDUCTASE PIG3-RELATED"/>
    <property type="match status" value="1"/>
</dbReference>
<feature type="domain" description="Enoyl reductase (ER)" evidence="3">
    <location>
        <begin position="2"/>
        <end position="300"/>
    </location>
</feature>
<dbReference type="InterPro" id="IPR013154">
    <property type="entry name" value="ADH-like_N"/>
</dbReference>
<evidence type="ECO:0000313" key="5">
    <source>
        <dbReference type="Proteomes" id="UP000602198"/>
    </source>
</evidence>
<evidence type="ECO:0000256" key="1">
    <source>
        <dbReference type="ARBA" id="ARBA00022857"/>
    </source>
</evidence>
<dbReference type="Gene3D" id="3.90.180.10">
    <property type="entry name" value="Medium-chain alcohol dehydrogenases, catalytic domain"/>
    <property type="match status" value="1"/>
</dbReference>
<name>A0ABS1MI43_9NOCA</name>
<dbReference type="SUPFAM" id="SSF50129">
    <property type="entry name" value="GroES-like"/>
    <property type="match status" value="1"/>
</dbReference>
<dbReference type="SMART" id="SM00829">
    <property type="entry name" value="PKS_ER"/>
    <property type="match status" value="1"/>
</dbReference>
<keyword evidence="1" id="KW-0521">NADP</keyword>
<evidence type="ECO:0000256" key="2">
    <source>
        <dbReference type="ARBA" id="ARBA00023002"/>
    </source>
</evidence>
<dbReference type="PANTHER" id="PTHR48106:SF18">
    <property type="entry name" value="QUINONE OXIDOREDUCTASE PIG3"/>
    <property type="match status" value="1"/>
</dbReference>
<evidence type="ECO:0000259" key="3">
    <source>
        <dbReference type="SMART" id="SM00829"/>
    </source>
</evidence>
<dbReference type="SUPFAM" id="SSF51735">
    <property type="entry name" value="NAD(P)-binding Rossmann-fold domains"/>
    <property type="match status" value="1"/>
</dbReference>
<dbReference type="Gene3D" id="3.40.50.720">
    <property type="entry name" value="NAD(P)-binding Rossmann-like Domain"/>
    <property type="match status" value="1"/>
</dbReference>
<accession>A0ABS1MI43</accession>
<dbReference type="Pfam" id="PF00107">
    <property type="entry name" value="ADH_zinc_N"/>
    <property type="match status" value="1"/>
</dbReference>
<reference evidence="4 5" key="1">
    <citation type="submission" date="2021-01" db="EMBL/GenBank/DDBJ databases">
        <title>WGS of actinomycetes isolated from Thailand.</title>
        <authorList>
            <person name="Thawai C."/>
        </authorList>
    </citation>
    <scope>NUCLEOTIDE SEQUENCE [LARGE SCALE GENOMIC DNA]</scope>
    <source>
        <strain evidence="4 5">LPG 2</strain>
    </source>
</reference>
<gene>
    <name evidence="4" type="ORF">JK358_36650</name>
</gene>
<proteinExistence type="predicted"/>
<evidence type="ECO:0000313" key="4">
    <source>
        <dbReference type="EMBL" id="MBL1079941.1"/>
    </source>
</evidence>
<dbReference type="InterPro" id="IPR036291">
    <property type="entry name" value="NAD(P)-bd_dom_sf"/>
</dbReference>
<dbReference type="EMBL" id="JAERRJ010000021">
    <property type="protein sequence ID" value="MBL1079941.1"/>
    <property type="molecule type" value="Genomic_DNA"/>
</dbReference>
<dbReference type="Proteomes" id="UP000602198">
    <property type="component" value="Unassembled WGS sequence"/>
</dbReference>
<dbReference type="Pfam" id="PF08240">
    <property type="entry name" value="ADH_N"/>
    <property type="match status" value="1"/>
</dbReference>
<keyword evidence="5" id="KW-1185">Reference proteome</keyword>
<protein>
    <submittedName>
        <fullName evidence="4">Zinc-binding dehydrogenase</fullName>
    </submittedName>
</protein>
<dbReference type="InterPro" id="IPR011032">
    <property type="entry name" value="GroES-like_sf"/>
</dbReference>